<proteinExistence type="predicted"/>
<accession>A0A4P9XR53</accession>
<keyword evidence="3" id="KW-1185">Reference proteome</keyword>
<keyword evidence="1" id="KW-0812">Transmembrane</keyword>
<dbReference type="OrthoDB" id="2398158at2759"/>
<gene>
    <name evidence="2" type="ORF">THASP1DRAFT_29649</name>
</gene>
<dbReference type="Proteomes" id="UP000271241">
    <property type="component" value="Unassembled WGS sequence"/>
</dbReference>
<feature type="transmembrane region" description="Helical" evidence="1">
    <location>
        <begin position="26"/>
        <end position="46"/>
    </location>
</feature>
<dbReference type="AlphaFoldDB" id="A0A4P9XR53"/>
<evidence type="ECO:0000256" key="1">
    <source>
        <dbReference type="SAM" id="Phobius"/>
    </source>
</evidence>
<evidence type="ECO:0000313" key="2">
    <source>
        <dbReference type="EMBL" id="RKP08557.1"/>
    </source>
</evidence>
<reference evidence="3" key="1">
    <citation type="journal article" date="2018" name="Nat. Microbiol.">
        <title>Leveraging single-cell genomics to expand the fungal tree of life.</title>
        <authorList>
            <person name="Ahrendt S.R."/>
            <person name="Quandt C.A."/>
            <person name="Ciobanu D."/>
            <person name="Clum A."/>
            <person name="Salamov A."/>
            <person name="Andreopoulos B."/>
            <person name="Cheng J.F."/>
            <person name="Woyke T."/>
            <person name="Pelin A."/>
            <person name="Henrissat B."/>
            <person name="Reynolds N.K."/>
            <person name="Benny G.L."/>
            <person name="Smith M.E."/>
            <person name="James T.Y."/>
            <person name="Grigoriev I.V."/>
        </authorList>
    </citation>
    <scope>NUCLEOTIDE SEQUENCE [LARGE SCALE GENOMIC DNA]</scope>
    <source>
        <strain evidence="3">RSA 1356</strain>
    </source>
</reference>
<sequence length="69" mass="7530">MQPTKPSQQTAAAFGRVATRRIRPELGLLLTVCGAGVVGAISYMGWKLATDADLRRRPTGRFTFSGRKH</sequence>
<keyword evidence="1" id="KW-0472">Membrane</keyword>
<evidence type="ECO:0000313" key="3">
    <source>
        <dbReference type="Proteomes" id="UP000271241"/>
    </source>
</evidence>
<name>A0A4P9XR53_9FUNG</name>
<protein>
    <submittedName>
        <fullName evidence="2">Uncharacterized protein</fullName>
    </submittedName>
</protein>
<keyword evidence="1" id="KW-1133">Transmembrane helix</keyword>
<dbReference type="EMBL" id="KZ992591">
    <property type="protein sequence ID" value="RKP08557.1"/>
    <property type="molecule type" value="Genomic_DNA"/>
</dbReference>
<organism evidence="2 3">
    <name type="scientific">Thamnocephalis sphaerospora</name>
    <dbReference type="NCBI Taxonomy" id="78915"/>
    <lineage>
        <taxon>Eukaryota</taxon>
        <taxon>Fungi</taxon>
        <taxon>Fungi incertae sedis</taxon>
        <taxon>Zoopagomycota</taxon>
        <taxon>Zoopagomycotina</taxon>
        <taxon>Zoopagomycetes</taxon>
        <taxon>Zoopagales</taxon>
        <taxon>Sigmoideomycetaceae</taxon>
        <taxon>Thamnocephalis</taxon>
    </lineage>
</organism>